<feature type="transmembrane region" description="Helical" evidence="8">
    <location>
        <begin position="222"/>
        <end position="241"/>
    </location>
</feature>
<evidence type="ECO:0000256" key="8">
    <source>
        <dbReference type="SAM" id="Phobius"/>
    </source>
</evidence>
<name>A0A495VYT7_9PSEU</name>
<sequence>MTHSRRPARGRLAHGRPPLLVAAGFGAIALAVRAFGLTRAFDLWVDEMVYARLAASAARGELPNLDGIPFFLHPPGSFLLNGLLIDLFGLSGTDMDLALALRWGNAVLGAVTVALGFLLVHRVAGTGLAACCATILAFDPFVLRNNSRLFLETPAVAVALAGYLLLVRAVSGGGRVPTGAAVAAGLLLGCGVLTKDVTIVLAAAPIVLAVAWRKTLHIRDAAVVLAAGAVPYLVYLFVVVLDGSSGAWGRAKLDGVERMIGLTQTTGFNAPHTPNLVGRLVDQVGYFGTSYLLLAACPVAGVIAARGADAARRLVGLCAVAMGALGVYAAAFGTFEEQYGYGVIVAGTLALGVAAAELRDRRPGLVKAGAIALACLVLLTAALGARVETTRDDSIRAVRDWVRHHLPADARVGVTSNTAQWAFADDPRFGVWPSAPTLRDHGATHILTHDLITEQGYGYAKTSIITWLRANATPLVTATGPSNGETVLWRIDPAALDEAAREGVGS</sequence>
<dbReference type="InterPro" id="IPR050297">
    <property type="entry name" value="LipidA_mod_glycosyltrf_83"/>
</dbReference>
<dbReference type="PANTHER" id="PTHR33908">
    <property type="entry name" value="MANNOSYLTRANSFERASE YKCB-RELATED"/>
    <property type="match status" value="1"/>
</dbReference>
<feature type="transmembrane region" description="Helical" evidence="8">
    <location>
        <begin position="284"/>
        <end position="305"/>
    </location>
</feature>
<dbReference type="GO" id="GO:0006493">
    <property type="term" value="P:protein O-linked glycosylation"/>
    <property type="evidence" value="ECO:0007669"/>
    <property type="project" value="InterPro"/>
</dbReference>
<dbReference type="PANTHER" id="PTHR33908:SF11">
    <property type="entry name" value="MEMBRANE PROTEIN"/>
    <property type="match status" value="1"/>
</dbReference>
<feature type="domain" description="ArnT-like N-terminal" evidence="9">
    <location>
        <begin position="99"/>
        <end position="225"/>
    </location>
</feature>
<dbReference type="Pfam" id="PF02366">
    <property type="entry name" value="PMT"/>
    <property type="match status" value="1"/>
</dbReference>
<dbReference type="InterPro" id="IPR003342">
    <property type="entry name" value="ArnT-like_N"/>
</dbReference>
<dbReference type="Proteomes" id="UP000282084">
    <property type="component" value="Unassembled WGS sequence"/>
</dbReference>
<organism evidence="10 11">
    <name type="scientific">Saccharothrix australiensis</name>
    <dbReference type="NCBI Taxonomy" id="2072"/>
    <lineage>
        <taxon>Bacteria</taxon>
        <taxon>Bacillati</taxon>
        <taxon>Actinomycetota</taxon>
        <taxon>Actinomycetes</taxon>
        <taxon>Pseudonocardiales</taxon>
        <taxon>Pseudonocardiaceae</taxon>
        <taxon>Saccharothrix</taxon>
    </lineage>
</organism>
<dbReference type="GO" id="GO:0009103">
    <property type="term" value="P:lipopolysaccharide biosynthetic process"/>
    <property type="evidence" value="ECO:0007669"/>
    <property type="project" value="UniProtKB-ARBA"/>
</dbReference>
<dbReference type="AlphaFoldDB" id="A0A495VYT7"/>
<keyword evidence="3 10" id="KW-0328">Glycosyltransferase</keyword>
<proteinExistence type="predicted"/>
<feature type="transmembrane region" description="Helical" evidence="8">
    <location>
        <begin position="149"/>
        <end position="170"/>
    </location>
</feature>
<comment type="subcellular location">
    <subcellularLocation>
        <location evidence="1">Cell membrane</location>
        <topology evidence="1">Multi-pass membrane protein</topology>
    </subcellularLocation>
</comment>
<feature type="transmembrane region" description="Helical" evidence="8">
    <location>
        <begin position="70"/>
        <end position="90"/>
    </location>
</feature>
<evidence type="ECO:0000256" key="6">
    <source>
        <dbReference type="ARBA" id="ARBA00022989"/>
    </source>
</evidence>
<feature type="transmembrane region" description="Helical" evidence="8">
    <location>
        <begin position="365"/>
        <end position="385"/>
    </location>
</feature>
<evidence type="ECO:0000313" key="10">
    <source>
        <dbReference type="EMBL" id="RKT54486.1"/>
    </source>
</evidence>
<evidence type="ECO:0000256" key="2">
    <source>
        <dbReference type="ARBA" id="ARBA00022475"/>
    </source>
</evidence>
<feature type="transmembrane region" description="Helical" evidence="8">
    <location>
        <begin position="182"/>
        <end position="210"/>
    </location>
</feature>
<evidence type="ECO:0000256" key="1">
    <source>
        <dbReference type="ARBA" id="ARBA00004651"/>
    </source>
</evidence>
<keyword evidence="4 10" id="KW-0808">Transferase</keyword>
<feature type="transmembrane region" description="Helical" evidence="8">
    <location>
        <begin position="123"/>
        <end position="142"/>
    </location>
</feature>
<dbReference type="GO" id="GO:0005886">
    <property type="term" value="C:plasma membrane"/>
    <property type="evidence" value="ECO:0007669"/>
    <property type="project" value="UniProtKB-SubCell"/>
</dbReference>
<evidence type="ECO:0000259" key="9">
    <source>
        <dbReference type="Pfam" id="PF02366"/>
    </source>
</evidence>
<evidence type="ECO:0000256" key="5">
    <source>
        <dbReference type="ARBA" id="ARBA00022692"/>
    </source>
</evidence>
<feature type="transmembrane region" description="Helical" evidence="8">
    <location>
        <begin position="314"/>
        <end position="333"/>
    </location>
</feature>
<dbReference type="GO" id="GO:0016763">
    <property type="term" value="F:pentosyltransferase activity"/>
    <property type="evidence" value="ECO:0007669"/>
    <property type="project" value="TreeGrafter"/>
</dbReference>
<keyword evidence="11" id="KW-1185">Reference proteome</keyword>
<evidence type="ECO:0000256" key="3">
    <source>
        <dbReference type="ARBA" id="ARBA00022676"/>
    </source>
</evidence>
<keyword evidence="7 8" id="KW-0472">Membrane</keyword>
<accession>A0A495VYT7</accession>
<evidence type="ECO:0000256" key="7">
    <source>
        <dbReference type="ARBA" id="ARBA00023136"/>
    </source>
</evidence>
<dbReference type="RefSeq" id="WP_170211870.1">
    <property type="nucleotide sequence ID" value="NZ_RBXO01000001.1"/>
</dbReference>
<protein>
    <submittedName>
        <fullName evidence="10">Dolichyl-phosphate-mannose-protein mannosyltransferase</fullName>
    </submittedName>
</protein>
<feature type="transmembrane region" description="Helical" evidence="8">
    <location>
        <begin position="339"/>
        <end position="358"/>
    </location>
</feature>
<gene>
    <name evidence="10" type="ORF">C8E97_3128</name>
</gene>
<dbReference type="GO" id="GO:0000030">
    <property type="term" value="F:mannosyltransferase activity"/>
    <property type="evidence" value="ECO:0007669"/>
    <property type="project" value="InterPro"/>
</dbReference>
<evidence type="ECO:0000256" key="4">
    <source>
        <dbReference type="ARBA" id="ARBA00022679"/>
    </source>
</evidence>
<reference evidence="10 11" key="1">
    <citation type="submission" date="2018-10" db="EMBL/GenBank/DDBJ databases">
        <title>Sequencing the genomes of 1000 actinobacteria strains.</title>
        <authorList>
            <person name="Klenk H.-P."/>
        </authorList>
    </citation>
    <scope>NUCLEOTIDE SEQUENCE [LARGE SCALE GENOMIC DNA]</scope>
    <source>
        <strain evidence="10 11">DSM 43800</strain>
    </source>
</reference>
<keyword evidence="6 8" id="KW-1133">Transmembrane helix</keyword>
<feature type="transmembrane region" description="Helical" evidence="8">
    <location>
        <begin position="97"/>
        <end position="117"/>
    </location>
</feature>
<keyword evidence="5 8" id="KW-0812">Transmembrane</keyword>
<evidence type="ECO:0000313" key="11">
    <source>
        <dbReference type="Proteomes" id="UP000282084"/>
    </source>
</evidence>
<keyword evidence="2" id="KW-1003">Cell membrane</keyword>
<comment type="caution">
    <text evidence="10">The sequence shown here is derived from an EMBL/GenBank/DDBJ whole genome shotgun (WGS) entry which is preliminary data.</text>
</comment>
<dbReference type="EMBL" id="RBXO01000001">
    <property type="protein sequence ID" value="RKT54486.1"/>
    <property type="molecule type" value="Genomic_DNA"/>
</dbReference>